<comment type="caution">
    <text evidence="2">The sequence shown here is derived from an EMBL/GenBank/DDBJ whole genome shotgun (WGS) entry which is preliminary data.</text>
</comment>
<reference evidence="2 3" key="1">
    <citation type="submission" date="2016-07" db="EMBL/GenBank/DDBJ databases">
        <title>Pervasive Adenine N6-methylation of Active Genes in Fungi.</title>
        <authorList>
            <consortium name="DOE Joint Genome Institute"/>
            <person name="Mondo S.J."/>
            <person name="Dannebaum R.O."/>
            <person name="Kuo R.C."/>
            <person name="Labutti K."/>
            <person name="Haridas S."/>
            <person name="Kuo A."/>
            <person name="Salamov A."/>
            <person name="Ahrendt S.R."/>
            <person name="Lipzen A."/>
            <person name="Sullivan W."/>
            <person name="Andreopoulos W.B."/>
            <person name="Clum A."/>
            <person name="Lindquist E."/>
            <person name="Daum C."/>
            <person name="Ramamoorthy G.K."/>
            <person name="Gryganskyi A."/>
            <person name="Culley D."/>
            <person name="Magnuson J.K."/>
            <person name="James T.Y."/>
            <person name="O'Malley M.A."/>
            <person name="Stajich J.E."/>
            <person name="Spatafora J.W."/>
            <person name="Visel A."/>
            <person name="Grigoriev I.V."/>
        </authorList>
    </citation>
    <scope>NUCLEOTIDE SEQUENCE [LARGE SCALE GENOMIC DNA]</scope>
    <source>
        <strain evidence="2 3">CBS 115471</strain>
    </source>
</reference>
<dbReference type="Proteomes" id="UP000193144">
    <property type="component" value="Unassembled WGS sequence"/>
</dbReference>
<dbReference type="AlphaFoldDB" id="A0A1Y1ZY36"/>
<feature type="domain" description="Rhodanese" evidence="1">
    <location>
        <begin position="44"/>
        <end position="144"/>
    </location>
</feature>
<dbReference type="GO" id="GO:0005634">
    <property type="term" value="C:nucleus"/>
    <property type="evidence" value="ECO:0007669"/>
    <property type="project" value="TreeGrafter"/>
</dbReference>
<accession>A0A1Y1ZY36</accession>
<dbReference type="Pfam" id="PF00581">
    <property type="entry name" value="Rhodanese"/>
    <property type="match status" value="1"/>
</dbReference>
<keyword evidence="3" id="KW-1185">Reference proteome</keyword>
<dbReference type="OrthoDB" id="8300214at2759"/>
<dbReference type="Gene3D" id="3.40.250.10">
    <property type="entry name" value="Rhodanese-like domain"/>
    <property type="match status" value="1"/>
</dbReference>
<dbReference type="InterPro" id="IPR036873">
    <property type="entry name" value="Rhodanese-like_dom_sf"/>
</dbReference>
<evidence type="ECO:0000259" key="1">
    <source>
        <dbReference type="PROSITE" id="PS50206"/>
    </source>
</evidence>
<dbReference type="PANTHER" id="PTHR10828:SF50">
    <property type="entry name" value="REDUCTASE (ARC2), PUTATIVE (AFU_ORTHOLOGUE AFUA_6G13400)-RELATED"/>
    <property type="match status" value="1"/>
</dbReference>
<name>A0A1Y1ZY36_9PLEO</name>
<evidence type="ECO:0000313" key="3">
    <source>
        <dbReference type="Proteomes" id="UP000193144"/>
    </source>
</evidence>
<organism evidence="2 3">
    <name type="scientific">Clohesyomyces aquaticus</name>
    <dbReference type="NCBI Taxonomy" id="1231657"/>
    <lineage>
        <taxon>Eukaryota</taxon>
        <taxon>Fungi</taxon>
        <taxon>Dikarya</taxon>
        <taxon>Ascomycota</taxon>
        <taxon>Pezizomycotina</taxon>
        <taxon>Dothideomycetes</taxon>
        <taxon>Pleosporomycetidae</taxon>
        <taxon>Pleosporales</taxon>
        <taxon>Lindgomycetaceae</taxon>
        <taxon>Clohesyomyces</taxon>
    </lineage>
</organism>
<dbReference type="PROSITE" id="PS50206">
    <property type="entry name" value="RHODANESE_3"/>
    <property type="match status" value="1"/>
</dbReference>
<dbReference type="EMBL" id="MCFA01000031">
    <property type="protein sequence ID" value="ORY14695.1"/>
    <property type="molecule type" value="Genomic_DNA"/>
</dbReference>
<evidence type="ECO:0000313" key="2">
    <source>
        <dbReference type="EMBL" id="ORY14695.1"/>
    </source>
</evidence>
<proteinExistence type="predicted"/>
<sequence>MTSTDSAAKPAPWHAAYPAPRNPIPATIRREDVFFMMKDGTSTAGKKYLLVDLRRNDHEGGTIRGSINLPAQSLYPTIPLLYTLFKEAGLKKVIWYCSSSKGRGNRAAGWFADYIADQGDTEMESLALLEGISGWANAGGEYVELMEEYDEKAWVKT</sequence>
<dbReference type="GO" id="GO:0004725">
    <property type="term" value="F:protein tyrosine phosphatase activity"/>
    <property type="evidence" value="ECO:0007669"/>
    <property type="project" value="TreeGrafter"/>
</dbReference>
<gene>
    <name evidence="2" type="ORF">BCR34DRAFT_479205</name>
</gene>
<dbReference type="SUPFAM" id="SSF52821">
    <property type="entry name" value="Rhodanese/Cell cycle control phosphatase"/>
    <property type="match status" value="1"/>
</dbReference>
<protein>
    <submittedName>
        <fullName evidence="2">Rhodanese-like domain-containing protein</fullName>
    </submittedName>
</protein>
<dbReference type="InterPro" id="IPR001763">
    <property type="entry name" value="Rhodanese-like_dom"/>
</dbReference>
<dbReference type="PANTHER" id="PTHR10828">
    <property type="entry name" value="M-PHASE INDUCER PHOSPHATASE DUAL SPECIFICITY PHOSPHATASE CDC25"/>
    <property type="match status" value="1"/>
</dbReference>
<dbReference type="STRING" id="1231657.A0A1Y1ZY36"/>
<dbReference type="GO" id="GO:0005737">
    <property type="term" value="C:cytoplasm"/>
    <property type="evidence" value="ECO:0007669"/>
    <property type="project" value="TreeGrafter"/>
</dbReference>